<dbReference type="SUPFAM" id="SSF53098">
    <property type="entry name" value="Ribonuclease H-like"/>
    <property type="match status" value="1"/>
</dbReference>
<organism evidence="2 3">
    <name type="scientific">Hemibagrus guttatus</name>
    <dbReference type="NCBI Taxonomy" id="175788"/>
    <lineage>
        <taxon>Eukaryota</taxon>
        <taxon>Metazoa</taxon>
        <taxon>Chordata</taxon>
        <taxon>Craniata</taxon>
        <taxon>Vertebrata</taxon>
        <taxon>Euteleostomi</taxon>
        <taxon>Actinopterygii</taxon>
        <taxon>Neopterygii</taxon>
        <taxon>Teleostei</taxon>
        <taxon>Ostariophysi</taxon>
        <taxon>Siluriformes</taxon>
        <taxon>Bagridae</taxon>
        <taxon>Hemibagrus</taxon>
    </lineage>
</organism>
<evidence type="ECO:0000259" key="1">
    <source>
        <dbReference type="PROSITE" id="PS50994"/>
    </source>
</evidence>
<name>A0AAE0PUC5_9TELE</name>
<proteinExistence type="predicted"/>
<dbReference type="InterPro" id="IPR036397">
    <property type="entry name" value="RNaseH_sf"/>
</dbReference>
<gene>
    <name evidence="2" type="ORF">QTP70_019513</name>
</gene>
<keyword evidence="3" id="KW-1185">Reference proteome</keyword>
<dbReference type="AlphaFoldDB" id="A0AAE0PUC5"/>
<protein>
    <recommendedName>
        <fullName evidence="1">Integrase catalytic domain-containing protein</fullName>
    </recommendedName>
</protein>
<dbReference type="InterPro" id="IPR001584">
    <property type="entry name" value="Integrase_cat-core"/>
</dbReference>
<accession>A0AAE0PUC5</accession>
<dbReference type="PANTHER" id="PTHR37984:SF12">
    <property type="entry name" value="RIBONUCLEASE H"/>
    <property type="match status" value="1"/>
</dbReference>
<dbReference type="InterPro" id="IPR050951">
    <property type="entry name" value="Retrovirus_Pol_polyprotein"/>
</dbReference>
<comment type="caution">
    <text evidence="2">The sequence shown here is derived from an EMBL/GenBank/DDBJ whole genome shotgun (WGS) entry which is preliminary data.</text>
</comment>
<dbReference type="GO" id="GO:0003676">
    <property type="term" value="F:nucleic acid binding"/>
    <property type="evidence" value="ECO:0007669"/>
    <property type="project" value="InterPro"/>
</dbReference>
<dbReference type="PANTHER" id="PTHR37984">
    <property type="entry name" value="PROTEIN CBG26694"/>
    <property type="match status" value="1"/>
</dbReference>
<reference evidence="2" key="1">
    <citation type="submission" date="2023-06" db="EMBL/GenBank/DDBJ databases">
        <title>Male Hemibagrus guttatus genome.</title>
        <authorList>
            <person name="Bian C."/>
        </authorList>
    </citation>
    <scope>NUCLEOTIDE SEQUENCE</scope>
    <source>
        <strain evidence="2">Male_cb2023</strain>
        <tissue evidence="2">Muscle</tissue>
    </source>
</reference>
<dbReference type="EMBL" id="JAUCMX010000028">
    <property type="protein sequence ID" value="KAK3508286.1"/>
    <property type="molecule type" value="Genomic_DNA"/>
</dbReference>
<feature type="domain" description="Integrase catalytic" evidence="1">
    <location>
        <begin position="1"/>
        <end position="77"/>
    </location>
</feature>
<evidence type="ECO:0000313" key="3">
    <source>
        <dbReference type="Proteomes" id="UP001274896"/>
    </source>
</evidence>
<sequence>MASADALSLTSACNGCCYATTFGISDNGAAFTSAKFQKFARLNGIRHITTAPYHPSSNGQAECMVQTTKEALSCITK</sequence>
<dbReference type="Gene3D" id="3.30.420.10">
    <property type="entry name" value="Ribonuclease H-like superfamily/Ribonuclease H"/>
    <property type="match status" value="1"/>
</dbReference>
<dbReference type="InterPro" id="IPR012337">
    <property type="entry name" value="RNaseH-like_sf"/>
</dbReference>
<evidence type="ECO:0000313" key="2">
    <source>
        <dbReference type="EMBL" id="KAK3508286.1"/>
    </source>
</evidence>
<dbReference type="GO" id="GO:0015074">
    <property type="term" value="P:DNA integration"/>
    <property type="evidence" value="ECO:0007669"/>
    <property type="project" value="InterPro"/>
</dbReference>
<dbReference type="PROSITE" id="PS50994">
    <property type="entry name" value="INTEGRASE"/>
    <property type="match status" value="1"/>
</dbReference>
<dbReference type="Proteomes" id="UP001274896">
    <property type="component" value="Unassembled WGS sequence"/>
</dbReference>
<feature type="non-terminal residue" evidence="2">
    <location>
        <position position="1"/>
    </location>
</feature>